<proteinExistence type="inferred from homology"/>
<evidence type="ECO:0000256" key="6">
    <source>
        <dbReference type="ARBA" id="ARBA00023306"/>
    </source>
</evidence>
<feature type="compositionally biased region" description="Polar residues" evidence="8">
    <location>
        <begin position="76"/>
        <end position="95"/>
    </location>
</feature>
<protein>
    <recommendedName>
        <fullName evidence="3 7">DNA replication regulator SLD2</fullName>
    </recommendedName>
</protein>
<feature type="compositionally biased region" description="Acidic residues" evidence="8">
    <location>
        <begin position="196"/>
        <end position="207"/>
    </location>
</feature>
<name>V2XWJ8_MONRO</name>
<dbReference type="Pfam" id="PF11719">
    <property type="entry name" value="Drc1-Sld2"/>
    <property type="match status" value="1"/>
</dbReference>
<dbReference type="KEGG" id="mrr:Moror_438"/>
<keyword evidence="5 7" id="KW-0539">Nucleus</keyword>
<keyword evidence="10" id="KW-1185">Reference proteome</keyword>
<evidence type="ECO:0000256" key="8">
    <source>
        <dbReference type="SAM" id="MobiDB-lite"/>
    </source>
</evidence>
<comment type="subcellular location">
    <subcellularLocation>
        <location evidence="1 7">Nucleus</location>
    </subcellularLocation>
</comment>
<dbReference type="EMBL" id="AWSO01000011">
    <property type="protein sequence ID" value="ESK98112.1"/>
    <property type="molecule type" value="Genomic_DNA"/>
</dbReference>
<feature type="region of interest" description="Disordered" evidence="8">
    <location>
        <begin position="242"/>
        <end position="261"/>
    </location>
</feature>
<dbReference type="PANTHER" id="PTHR28124:SF1">
    <property type="entry name" value="DNA REPLICATION REGULATOR SLD2"/>
    <property type="match status" value="1"/>
</dbReference>
<dbReference type="GO" id="GO:0000727">
    <property type="term" value="P:double-strand break repair via break-induced replication"/>
    <property type="evidence" value="ECO:0007669"/>
    <property type="project" value="TreeGrafter"/>
</dbReference>
<dbReference type="GO" id="GO:1902977">
    <property type="term" value="P:mitotic DNA replication preinitiation complex assembly"/>
    <property type="evidence" value="ECO:0007669"/>
    <property type="project" value="TreeGrafter"/>
</dbReference>
<keyword evidence="4 7" id="KW-0235">DNA replication</keyword>
<evidence type="ECO:0000256" key="5">
    <source>
        <dbReference type="ARBA" id="ARBA00023242"/>
    </source>
</evidence>
<evidence type="ECO:0000256" key="1">
    <source>
        <dbReference type="ARBA" id="ARBA00004123"/>
    </source>
</evidence>
<dbReference type="PANTHER" id="PTHR28124">
    <property type="entry name" value="DNA REPLICATION REGULATOR SLD2"/>
    <property type="match status" value="1"/>
</dbReference>
<comment type="caution">
    <text evidence="9">The sequence shown here is derived from an EMBL/GenBank/DDBJ whole genome shotgun (WGS) entry which is preliminary data.</text>
</comment>
<accession>V2XWJ8</accession>
<dbReference type="GO" id="GO:0003697">
    <property type="term" value="F:single-stranded DNA binding"/>
    <property type="evidence" value="ECO:0007669"/>
    <property type="project" value="TreeGrafter"/>
</dbReference>
<dbReference type="HOGENOM" id="CLU_035050_0_0_1"/>
<feature type="compositionally biased region" description="Low complexity" evidence="8">
    <location>
        <begin position="49"/>
        <end position="68"/>
    </location>
</feature>
<keyword evidence="6 7" id="KW-0131">Cell cycle</keyword>
<feature type="compositionally biased region" description="Basic and acidic residues" evidence="8">
    <location>
        <begin position="20"/>
        <end position="33"/>
    </location>
</feature>
<dbReference type="STRING" id="1381753.V2XWJ8"/>
<dbReference type="Gene3D" id="1.10.10.1460">
    <property type="match status" value="1"/>
</dbReference>
<dbReference type="Proteomes" id="UP000017559">
    <property type="component" value="Unassembled WGS sequence"/>
</dbReference>
<feature type="compositionally biased region" description="Basic residues" evidence="8">
    <location>
        <begin position="366"/>
        <end position="380"/>
    </location>
</feature>
<dbReference type="GO" id="GO:0006270">
    <property type="term" value="P:DNA replication initiation"/>
    <property type="evidence" value="ECO:0007669"/>
    <property type="project" value="UniProtKB-UniRule"/>
</dbReference>
<feature type="compositionally biased region" description="Acidic residues" evidence="8">
    <location>
        <begin position="417"/>
        <end position="429"/>
    </location>
</feature>
<organism evidence="9 10">
    <name type="scientific">Moniliophthora roreri (strain MCA 2997)</name>
    <name type="common">Cocoa frosty pod rot fungus</name>
    <name type="synonym">Crinipellis roreri</name>
    <dbReference type="NCBI Taxonomy" id="1381753"/>
    <lineage>
        <taxon>Eukaryota</taxon>
        <taxon>Fungi</taxon>
        <taxon>Dikarya</taxon>
        <taxon>Basidiomycota</taxon>
        <taxon>Agaricomycotina</taxon>
        <taxon>Agaricomycetes</taxon>
        <taxon>Agaricomycetidae</taxon>
        <taxon>Agaricales</taxon>
        <taxon>Marasmiineae</taxon>
        <taxon>Marasmiaceae</taxon>
        <taxon>Moniliophthora</taxon>
    </lineage>
</organism>
<dbReference type="FunFam" id="1.10.10.1460:FF:000001">
    <property type="entry name" value="DNA replication regulator Sld2"/>
    <property type="match status" value="1"/>
</dbReference>
<dbReference type="AlphaFoldDB" id="V2XWJ8"/>
<evidence type="ECO:0000313" key="9">
    <source>
        <dbReference type="EMBL" id="ESK98112.1"/>
    </source>
</evidence>
<comment type="similarity">
    <text evidence="2 7">Belongs to the SLD2 family.</text>
</comment>
<dbReference type="InterPro" id="IPR040203">
    <property type="entry name" value="Sld2"/>
</dbReference>
<reference evidence="9 10" key="1">
    <citation type="journal article" date="2014" name="BMC Genomics">
        <title>Genome and secretome analysis of the hemibiotrophic fungal pathogen, Moniliophthora roreri, which causes frosty pod rot disease of cacao: mechanisms of the biotrophic and necrotrophic phases.</title>
        <authorList>
            <person name="Meinhardt L.W."/>
            <person name="Costa G.G.L."/>
            <person name="Thomazella D.P.T."/>
            <person name="Teixeira P.J.P.L."/>
            <person name="Carazzolle M.F."/>
            <person name="Schuster S.C."/>
            <person name="Carlson J.E."/>
            <person name="Guiltinan M.J."/>
            <person name="Mieczkowski P."/>
            <person name="Farmer A."/>
            <person name="Ramaraj T."/>
            <person name="Crozier J."/>
            <person name="Davis R.E."/>
            <person name="Shao J."/>
            <person name="Melnick R.L."/>
            <person name="Pereira G.A.G."/>
            <person name="Bailey B.A."/>
        </authorList>
    </citation>
    <scope>NUCLEOTIDE SEQUENCE [LARGE SCALE GENOMIC DNA]</scope>
    <source>
        <strain evidence="9 10">MCA 2997</strain>
    </source>
</reference>
<evidence type="ECO:0000256" key="7">
    <source>
        <dbReference type="RuleBase" id="RU367067"/>
    </source>
</evidence>
<evidence type="ECO:0000256" key="4">
    <source>
        <dbReference type="ARBA" id="ARBA00022705"/>
    </source>
</evidence>
<dbReference type="InterPro" id="IPR021110">
    <property type="entry name" value="DNA_rep_checkpnt_protein"/>
</dbReference>
<dbReference type="GO" id="GO:0003688">
    <property type="term" value="F:DNA replication origin binding"/>
    <property type="evidence" value="ECO:0007669"/>
    <property type="project" value="TreeGrafter"/>
</dbReference>
<comment type="function">
    <text evidence="7">Has a role in the initiation of DNA replication. Required at S-phase checkpoint.</text>
</comment>
<evidence type="ECO:0000313" key="10">
    <source>
        <dbReference type="Proteomes" id="UP000017559"/>
    </source>
</evidence>
<evidence type="ECO:0000256" key="2">
    <source>
        <dbReference type="ARBA" id="ARBA00007276"/>
    </source>
</evidence>
<feature type="region of interest" description="Disordered" evidence="8">
    <location>
        <begin position="20"/>
        <end position="221"/>
    </location>
</feature>
<dbReference type="GO" id="GO:0031261">
    <property type="term" value="C:DNA replication preinitiation complex"/>
    <property type="evidence" value="ECO:0007669"/>
    <property type="project" value="TreeGrafter"/>
</dbReference>
<feature type="compositionally biased region" description="Polar residues" evidence="8">
    <location>
        <begin position="179"/>
        <end position="195"/>
    </location>
</feature>
<feature type="region of interest" description="Disordered" evidence="8">
    <location>
        <begin position="266"/>
        <end position="429"/>
    </location>
</feature>
<evidence type="ECO:0000256" key="3">
    <source>
        <dbReference type="ARBA" id="ARBA00018363"/>
    </source>
</evidence>
<dbReference type="OrthoDB" id="8775810at2759"/>
<gene>
    <name evidence="9" type="ORF">Moror_438</name>
</gene>
<sequence length="562" mass="61905">MSNITSIRAEIKAWEREFKEKNGRNASVEDIRKNPTMTEKYKLYKKLSKGSSQSQSQSHSQLPSLPKSRPVEVTAPLSSFNPFSPQKNKGKQPQSPVKAKITPRPSNPFATPSKNKQKAAVRVPSPVLPPVPELSTSSLALRPTGTQPEPPSAVVRARKRLRGEPVSPSPNKEKRRRVYTQTTLAFARRNSPSSSDNEDRDPEETSFIDDSPMKAPPGSKSFKRLFEDAESPNTFQAALARAKANNPSNGLFGKLTKDSSAISFDDEMDCETEMPRTTQAAQKKKVFNGRPRLPAKDNLHAADPQTSQQSSKPPKESGTTRKRVFSDVSDGKGEKGHTSSQRTSSEPTLIPPSPPPADSSSSNSKHAFKGKGKAASRKKAKLDQDYDDEHDGNSSDGAGVRVRSYTRGAARAGDVKADDEDSPDLEMDSDPILRYFRPANNQGGGFTVFEGDEDYDDIGTYELGRNEESGSFEVNLPDKMRNVLALSSDTRTQDAKEELLAEELLYGRRMTHYNAARGGEIWDVGDVSGDGQDSDMVKRRCDQLDDEDDWEGEPIPWETGEL</sequence>